<dbReference type="Pfam" id="PF07411">
    <property type="entry name" value="DUF1508"/>
    <property type="match status" value="2"/>
</dbReference>
<keyword evidence="4" id="KW-1185">Reference proteome</keyword>
<evidence type="ECO:0000259" key="2">
    <source>
        <dbReference type="Pfam" id="PF07411"/>
    </source>
</evidence>
<dbReference type="InterPro" id="IPR036913">
    <property type="entry name" value="YegP-like_sf"/>
</dbReference>
<accession>A0ABM8MC00</accession>
<comment type="similarity">
    <text evidence="1">Belongs to the UPF0339 family. Duplicated subfamily.</text>
</comment>
<protein>
    <recommendedName>
        <fullName evidence="2">DUF1508 domain-containing protein</fullName>
    </recommendedName>
</protein>
<dbReference type="Proteomes" id="UP000626656">
    <property type="component" value="Unassembled WGS sequence"/>
</dbReference>
<dbReference type="PANTHER" id="PTHR40606:SF1">
    <property type="entry name" value="UPF0339 PROTEIN YEGP"/>
    <property type="match status" value="1"/>
</dbReference>
<reference evidence="3 4" key="1">
    <citation type="submission" date="2020-05" db="EMBL/GenBank/DDBJ databases">
        <authorList>
            <person name="Petersen J."/>
            <person name="Sayavedra L."/>
        </authorList>
    </citation>
    <scope>NUCLEOTIDE SEQUENCE [LARGE SCALE GENOMIC DNA]</scope>
    <source>
        <strain evidence="3">B azoricus SOX ET2 1586I</strain>
    </source>
</reference>
<name>A0ABM8MC00_9GAMM</name>
<evidence type="ECO:0000313" key="3">
    <source>
        <dbReference type="EMBL" id="CAB5508314.1"/>
    </source>
</evidence>
<evidence type="ECO:0000313" key="4">
    <source>
        <dbReference type="Proteomes" id="UP000626656"/>
    </source>
</evidence>
<dbReference type="PANTHER" id="PTHR40606">
    <property type="match status" value="1"/>
</dbReference>
<dbReference type="Gene3D" id="2.30.29.80">
    <property type="match status" value="1"/>
</dbReference>
<dbReference type="SUPFAM" id="SSF160113">
    <property type="entry name" value="YegP-like"/>
    <property type="match status" value="2"/>
</dbReference>
<feature type="domain" description="DUF1508" evidence="2">
    <location>
        <begin position="13"/>
        <end position="55"/>
    </location>
</feature>
<dbReference type="EMBL" id="CAHJWF010000595">
    <property type="protein sequence ID" value="CAB5508314.1"/>
    <property type="molecule type" value="Genomic_DNA"/>
</dbReference>
<sequence>MSNGTFELYIGNDKQYWFRLKAGNSEIIGKSEGYSAKQSAQHGIESVRQNSQDDDNFSIFKGFNDQYYFHLKAKNGEVILSSSEGYVSEQGVKIGIDSVRRNAPDAQVKDLT</sequence>
<dbReference type="InterPro" id="IPR010879">
    <property type="entry name" value="DUF1508"/>
</dbReference>
<dbReference type="RefSeq" id="WP_202784756.1">
    <property type="nucleotide sequence ID" value="NZ_CAHJWF010000595.1"/>
</dbReference>
<dbReference type="InterPro" id="IPR051141">
    <property type="entry name" value="UPF0339_domain"/>
</dbReference>
<proteinExistence type="inferred from homology"/>
<organism evidence="3 4">
    <name type="scientific">Bathymodiolus thermophilus thioautotrophic gill symbiont</name>
    <dbReference type="NCBI Taxonomy" id="2360"/>
    <lineage>
        <taxon>Bacteria</taxon>
        <taxon>Pseudomonadati</taxon>
        <taxon>Pseudomonadota</taxon>
        <taxon>Gammaproteobacteria</taxon>
        <taxon>sulfur-oxidizing symbionts</taxon>
    </lineage>
</organism>
<comment type="caution">
    <text evidence="3">The sequence shown here is derived from an EMBL/GenBank/DDBJ whole genome shotgun (WGS) entry which is preliminary data.</text>
</comment>
<evidence type="ECO:0000256" key="1">
    <source>
        <dbReference type="ARBA" id="ARBA00007576"/>
    </source>
</evidence>
<feature type="domain" description="DUF1508" evidence="2">
    <location>
        <begin position="64"/>
        <end position="110"/>
    </location>
</feature>
<gene>
    <name evidence="3" type="ORF">AZO1586I_2589</name>
</gene>